<sequence length="586" mass="68742">MREKNVKMRYPLSESIGDPDLLVGREKEFALLGRWLDLIPRRMGKSRVLLGRRKSGKTAIVQRIFNRLWTENRGIIPFYFNIKEKKTWYPDFAIGYYRAFASQYISFLEQDERLVRSPLSLERIREYGMSESLDILAEDVSELLWNRERELYDSVWEIAYTAPRRFADIFDQRILVIIDEFQNITQYIYPDRERRTEPDETLAGSFHEVVESKIAPMLVTGSYVGWLISVIDKYLEAGRLRRTLIDPYLTSEHGLQAVYKYAEASGVPVTNESAEQINQLCMSDPFFISCVIQSEFEGKDLTTEEGVVNTVHHEITDRESEMSMTWGEYIELMLDKVNDRHAKQMLLHLSRYPDRDWTPRELKKELGLDIDEGEIRKKLEIMVRADVIRKGAADIDFRGLSDGTLNLILRRRFEKEIRDFAPDLKKDFNEELDRLRRDRNSLRGRLGNLVGKFAEFQLFTEFRSRKRFSLSAYFDGAEDDTKLNITDVRMREKFQRRDGKETEIDVLADSDCGRTILVEVKKTKDRTGLRMVRTFQEKREAYSERFPKRTVLPAFLSVGGFTRGAMKFCKENGIGTATEIRYFQEK</sequence>
<gene>
    <name evidence="1" type="ORF">dnm_012290</name>
</gene>
<dbReference type="AlphaFoldDB" id="A0A975BHC1"/>
<organism evidence="1 2">
    <name type="scientific">Desulfonema magnum</name>
    <dbReference type="NCBI Taxonomy" id="45655"/>
    <lineage>
        <taxon>Bacteria</taxon>
        <taxon>Pseudomonadati</taxon>
        <taxon>Thermodesulfobacteriota</taxon>
        <taxon>Desulfobacteria</taxon>
        <taxon>Desulfobacterales</taxon>
        <taxon>Desulfococcaceae</taxon>
        <taxon>Desulfonema</taxon>
    </lineage>
</organism>
<dbReference type="Gene3D" id="3.40.50.300">
    <property type="entry name" value="P-loop containing nucleotide triphosphate hydrolases"/>
    <property type="match status" value="1"/>
</dbReference>
<dbReference type="Proteomes" id="UP000663722">
    <property type="component" value="Chromosome"/>
</dbReference>
<protein>
    <submittedName>
        <fullName evidence="1">P-loop containing</fullName>
    </submittedName>
</protein>
<dbReference type="EMBL" id="CP061800">
    <property type="protein sequence ID" value="QTA85224.1"/>
    <property type="molecule type" value="Genomic_DNA"/>
</dbReference>
<dbReference type="PANTHER" id="PTHR34301:SF8">
    <property type="entry name" value="ATPASE DOMAIN-CONTAINING PROTEIN"/>
    <property type="match status" value="1"/>
</dbReference>
<dbReference type="RefSeq" id="WP_207681365.1">
    <property type="nucleotide sequence ID" value="NZ_CP061800.1"/>
</dbReference>
<proteinExistence type="predicted"/>
<evidence type="ECO:0000313" key="2">
    <source>
        <dbReference type="Proteomes" id="UP000663722"/>
    </source>
</evidence>
<reference evidence="1" key="1">
    <citation type="journal article" date="2021" name="Microb. Physiol.">
        <title>Proteogenomic Insights into the Physiology of Marine, Sulfate-Reducing, Filamentous Desulfonema limicola and Desulfonema magnum.</title>
        <authorList>
            <person name="Schnaars V."/>
            <person name="Wohlbrand L."/>
            <person name="Scheve S."/>
            <person name="Hinrichs C."/>
            <person name="Reinhardt R."/>
            <person name="Rabus R."/>
        </authorList>
    </citation>
    <scope>NUCLEOTIDE SEQUENCE</scope>
    <source>
        <strain evidence="1">4be13</strain>
    </source>
</reference>
<evidence type="ECO:0000313" key="1">
    <source>
        <dbReference type="EMBL" id="QTA85224.1"/>
    </source>
</evidence>
<accession>A0A975BHC1</accession>
<keyword evidence="2" id="KW-1185">Reference proteome</keyword>
<dbReference type="SUPFAM" id="SSF52980">
    <property type="entry name" value="Restriction endonuclease-like"/>
    <property type="match status" value="1"/>
</dbReference>
<dbReference type="InterPro" id="IPR027417">
    <property type="entry name" value="P-loop_NTPase"/>
</dbReference>
<dbReference type="SUPFAM" id="SSF52540">
    <property type="entry name" value="P-loop containing nucleoside triphosphate hydrolases"/>
    <property type="match status" value="1"/>
</dbReference>
<name>A0A975BHC1_9BACT</name>
<dbReference type="InterPro" id="IPR011335">
    <property type="entry name" value="Restrct_endonuc-II-like"/>
</dbReference>
<dbReference type="KEGG" id="dmm:dnm_012290"/>
<dbReference type="PANTHER" id="PTHR34301">
    <property type="entry name" value="DNA-BINDING PROTEIN-RELATED"/>
    <property type="match status" value="1"/>
</dbReference>